<organism evidence="3 4">
    <name type="scientific">Knoellia aerolata DSM 18566</name>
    <dbReference type="NCBI Taxonomy" id="1385519"/>
    <lineage>
        <taxon>Bacteria</taxon>
        <taxon>Bacillati</taxon>
        <taxon>Actinomycetota</taxon>
        <taxon>Actinomycetes</taxon>
        <taxon>Micrococcales</taxon>
        <taxon>Intrasporangiaceae</taxon>
        <taxon>Knoellia</taxon>
    </lineage>
</organism>
<dbReference type="GO" id="GO:0003677">
    <property type="term" value="F:DNA binding"/>
    <property type="evidence" value="ECO:0007669"/>
    <property type="project" value="UniProtKB-KW"/>
</dbReference>
<dbReference type="AlphaFoldDB" id="A0A0A0JXR9"/>
<dbReference type="InterPro" id="IPR052513">
    <property type="entry name" value="Thioester_dehydratase-like"/>
</dbReference>
<dbReference type="Proteomes" id="UP000030013">
    <property type="component" value="Unassembled WGS sequence"/>
</dbReference>
<dbReference type="Pfam" id="PF12172">
    <property type="entry name" value="zf-ChsH2"/>
    <property type="match status" value="1"/>
</dbReference>
<dbReference type="Gene3D" id="6.10.30.10">
    <property type="match status" value="1"/>
</dbReference>
<sequence length="152" mass="16934">MMNAYTRPDFRLPPQPTAESAAFWTGGERGKLLVMRCRACGHFFHPPAPVCFRCRSLDVAPEATSGRGTVAAFTVNQQQWLPGLPPPYVVAMIELAEDHDVRVTSNVVDVDPKDLRVGLPVEVFFEEWGEGEDRVWIPLFQPATDTHEGELA</sequence>
<dbReference type="InterPro" id="IPR022002">
    <property type="entry name" value="ChsH2_Znr"/>
</dbReference>
<dbReference type="InterPro" id="IPR002878">
    <property type="entry name" value="ChsH2_C"/>
</dbReference>
<evidence type="ECO:0000259" key="2">
    <source>
        <dbReference type="Pfam" id="PF12172"/>
    </source>
</evidence>
<evidence type="ECO:0000313" key="3">
    <source>
        <dbReference type="EMBL" id="KGN41963.1"/>
    </source>
</evidence>
<keyword evidence="4" id="KW-1185">Reference proteome</keyword>
<dbReference type="STRING" id="1385519.N801_03715"/>
<dbReference type="PANTHER" id="PTHR34075:SF5">
    <property type="entry name" value="BLR3430 PROTEIN"/>
    <property type="match status" value="1"/>
</dbReference>
<protein>
    <submittedName>
        <fullName evidence="3">DNA-binding protein</fullName>
    </submittedName>
</protein>
<accession>A0A0A0JXR9</accession>
<dbReference type="EMBL" id="AVPL01000010">
    <property type="protein sequence ID" value="KGN41963.1"/>
    <property type="molecule type" value="Genomic_DNA"/>
</dbReference>
<name>A0A0A0JXR9_9MICO</name>
<feature type="domain" description="ChsH2 rubredoxin-like zinc ribbon" evidence="2">
    <location>
        <begin position="24"/>
        <end position="59"/>
    </location>
</feature>
<dbReference type="Pfam" id="PF01796">
    <property type="entry name" value="OB_ChsH2_C"/>
    <property type="match status" value="1"/>
</dbReference>
<reference evidence="3 4" key="1">
    <citation type="submission" date="2013-08" db="EMBL/GenBank/DDBJ databases">
        <title>The genome sequence of Knoellia aerolata.</title>
        <authorList>
            <person name="Zhu W."/>
            <person name="Wang G."/>
        </authorList>
    </citation>
    <scope>NUCLEOTIDE SEQUENCE [LARGE SCALE GENOMIC DNA]</scope>
    <source>
        <strain evidence="3 4">DSM 18566</strain>
    </source>
</reference>
<comment type="caution">
    <text evidence="3">The sequence shown here is derived from an EMBL/GenBank/DDBJ whole genome shotgun (WGS) entry which is preliminary data.</text>
</comment>
<dbReference type="eggNOG" id="COG1545">
    <property type="taxonomic scope" value="Bacteria"/>
</dbReference>
<dbReference type="InterPro" id="IPR012340">
    <property type="entry name" value="NA-bd_OB-fold"/>
</dbReference>
<feature type="domain" description="ChsH2 C-terminal OB-fold" evidence="1">
    <location>
        <begin position="64"/>
        <end position="125"/>
    </location>
</feature>
<gene>
    <name evidence="3" type="ORF">N801_03715</name>
</gene>
<dbReference type="PANTHER" id="PTHR34075">
    <property type="entry name" value="BLR3430 PROTEIN"/>
    <property type="match status" value="1"/>
</dbReference>
<keyword evidence="3" id="KW-0238">DNA-binding</keyword>
<evidence type="ECO:0000259" key="1">
    <source>
        <dbReference type="Pfam" id="PF01796"/>
    </source>
</evidence>
<dbReference type="SUPFAM" id="SSF50249">
    <property type="entry name" value="Nucleic acid-binding proteins"/>
    <property type="match status" value="1"/>
</dbReference>
<evidence type="ECO:0000313" key="4">
    <source>
        <dbReference type="Proteomes" id="UP000030013"/>
    </source>
</evidence>
<proteinExistence type="predicted"/>